<gene>
    <name evidence="1" type="ORF">FC46_GL000877</name>
</gene>
<evidence type="ECO:0000313" key="2">
    <source>
        <dbReference type="Proteomes" id="UP000051036"/>
    </source>
</evidence>
<dbReference type="AlphaFoldDB" id="A0A0R1U7U2"/>
<proteinExistence type="predicted"/>
<accession>A0A0R1U7U2</accession>
<evidence type="ECO:0000313" key="1">
    <source>
        <dbReference type="EMBL" id="KRL89321.1"/>
    </source>
</evidence>
<keyword evidence="2" id="KW-1185">Reference proteome</keyword>
<dbReference type="EMBL" id="AZFM01000025">
    <property type="protein sequence ID" value="KRL89321.1"/>
    <property type="molecule type" value="Genomic_DNA"/>
</dbReference>
<sequence>MNRKVIVTDCELANVVGGTSRLDEIIVSPEVKKLLEMNDNTVLEPPRYGIKYPGPYRIYI</sequence>
<protein>
    <submittedName>
        <fullName evidence="1">Uncharacterized protein</fullName>
    </submittedName>
</protein>
<name>A0A0R1U7U2_9LACO</name>
<dbReference type="Proteomes" id="UP000051036">
    <property type="component" value="Unassembled WGS sequence"/>
</dbReference>
<dbReference type="PATRIC" id="fig|1423763.3.peg.890"/>
<dbReference type="RefSeq" id="WP_057799324.1">
    <property type="nucleotide sequence ID" value="NZ_AZFM01000025.1"/>
</dbReference>
<organism evidence="1 2">
    <name type="scientific">Lactobacillus kalixensis DSM 16043</name>
    <dbReference type="NCBI Taxonomy" id="1423763"/>
    <lineage>
        <taxon>Bacteria</taxon>
        <taxon>Bacillati</taxon>
        <taxon>Bacillota</taxon>
        <taxon>Bacilli</taxon>
        <taxon>Lactobacillales</taxon>
        <taxon>Lactobacillaceae</taxon>
        <taxon>Lactobacillus</taxon>
    </lineage>
</organism>
<reference evidence="1 2" key="1">
    <citation type="journal article" date="2015" name="Genome Announc.">
        <title>Expanding the biotechnology potential of lactobacilli through comparative genomics of 213 strains and associated genera.</title>
        <authorList>
            <person name="Sun Z."/>
            <person name="Harris H.M."/>
            <person name="McCann A."/>
            <person name="Guo C."/>
            <person name="Argimon S."/>
            <person name="Zhang W."/>
            <person name="Yang X."/>
            <person name="Jeffery I.B."/>
            <person name="Cooney J.C."/>
            <person name="Kagawa T.F."/>
            <person name="Liu W."/>
            <person name="Song Y."/>
            <person name="Salvetti E."/>
            <person name="Wrobel A."/>
            <person name="Rasinkangas P."/>
            <person name="Parkhill J."/>
            <person name="Rea M.C."/>
            <person name="O'Sullivan O."/>
            <person name="Ritari J."/>
            <person name="Douillard F.P."/>
            <person name="Paul Ross R."/>
            <person name="Yang R."/>
            <person name="Briner A.E."/>
            <person name="Felis G.E."/>
            <person name="de Vos W.M."/>
            <person name="Barrangou R."/>
            <person name="Klaenhammer T.R."/>
            <person name="Caufield P.W."/>
            <person name="Cui Y."/>
            <person name="Zhang H."/>
            <person name="O'Toole P.W."/>
        </authorList>
    </citation>
    <scope>NUCLEOTIDE SEQUENCE [LARGE SCALE GENOMIC DNA]</scope>
    <source>
        <strain evidence="1 2">DSM 16043</strain>
    </source>
</reference>
<comment type="caution">
    <text evidence="1">The sequence shown here is derived from an EMBL/GenBank/DDBJ whole genome shotgun (WGS) entry which is preliminary data.</text>
</comment>